<dbReference type="SUPFAM" id="SSF159127">
    <property type="entry name" value="HupF/HypC-like"/>
    <property type="match status" value="1"/>
</dbReference>
<dbReference type="AlphaFoldDB" id="A0A317E7N8"/>
<evidence type="ECO:0000313" key="3">
    <source>
        <dbReference type="EMBL" id="PWR23148.1"/>
    </source>
</evidence>
<dbReference type="InterPro" id="IPR001109">
    <property type="entry name" value="Hydrogenase_HupF/HypC"/>
</dbReference>
<feature type="region of interest" description="Disordered" evidence="2">
    <location>
        <begin position="84"/>
        <end position="104"/>
    </location>
</feature>
<evidence type="ECO:0000313" key="4">
    <source>
        <dbReference type="Proteomes" id="UP000246077"/>
    </source>
</evidence>
<evidence type="ECO:0000256" key="2">
    <source>
        <dbReference type="SAM" id="MobiDB-lite"/>
    </source>
</evidence>
<comment type="similarity">
    <text evidence="1">Belongs to the HupF/HypC family.</text>
</comment>
<proteinExistence type="inferred from homology"/>
<dbReference type="PANTHER" id="PTHR35177:SF2">
    <property type="entry name" value="HYDROGENASE MATURATION FACTOR HYBG"/>
    <property type="match status" value="1"/>
</dbReference>
<name>A0A317E7N8_9PROT</name>
<comment type="caution">
    <text evidence="3">The sequence shown here is derived from an EMBL/GenBank/DDBJ whole genome shotgun (WGS) entry which is preliminary data.</text>
</comment>
<dbReference type="Pfam" id="PF01455">
    <property type="entry name" value="HupF_HypC"/>
    <property type="match status" value="1"/>
</dbReference>
<dbReference type="Gene3D" id="2.30.30.140">
    <property type="match status" value="1"/>
</dbReference>
<dbReference type="GO" id="GO:1902670">
    <property type="term" value="F:carbon dioxide binding"/>
    <property type="evidence" value="ECO:0007669"/>
    <property type="project" value="TreeGrafter"/>
</dbReference>
<dbReference type="NCBIfam" id="TIGR00074">
    <property type="entry name" value="hypC_hupF"/>
    <property type="match status" value="1"/>
</dbReference>
<gene>
    <name evidence="3" type="ORF">DKG75_00835</name>
</gene>
<dbReference type="Proteomes" id="UP000246077">
    <property type="component" value="Unassembled WGS sequence"/>
</dbReference>
<dbReference type="EMBL" id="QGLF01000001">
    <property type="protein sequence ID" value="PWR23148.1"/>
    <property type="molecule type" value="Genomic_DNA"/>
</dbReference>
<sequence>MCIATPMRLDRVEGALGGAGPEAVDLTLVPEARPGDWVLVFLGVARRRLEAAEAGRIAAALSGLAAAMDGRDADIDALFPDLAGRTPSLPPHLEAARAAGLKKA</sequence>
<dbReference type="RefSeq" id="WP_109919182.1">
    <property type="nucleotide sequence ID" value="NZ_QGLF01000001.1"/>
</dbReference>
<dbReference type="OrthoDB" id="9806017at2"/>
<dbReference type="PANTHER" id="PTHR35177">
    <property type="entry name" value="HYDROGENASE MATURATION FACTOR HYBG"/>
    <property type="match status" value="1"/>
</dbReference>
<dbReference type="GO" id="GO:0051604">
    <property type="term" value="P:protein maturation"/>
    <property type="evidence" value="ECO:0007669"/>
    <property type="project" value="TreeGrafter"/>
</dbReference>
<evidence type="ECO:0000256" key="1">
    <source>
        <dbReference type="ARBA" id="ARBA00006018"/>
    </source>
</evidence>
<protein>
    <submittedName>
        <fullName evidence="3">Hydrogenase</fullName>
    </submittedName>
</protein>
<reference evidence="4" key="1">
    <citation type="submission" date="2018-05" db="EMBL/GenBank/DDBJ databases">
        <title>Zavarzinia sp. HR-AS.</title>
        <authorList>
            <person name="Lee Y."/>
            <person name="Jeon C.O."/>
        </authorList>
    </citation>
    <scope>NUCLEOTIDE SEQUENCE [LARGE SCALE GENOMIC DNA]</scope>
    <source>
        <strain evidence="4">DSM 1231</strain>
    </source>
</reference>
<dbReference type="GO" id="GO:0005506">
    <property type="term" value="F:iron ion binding"/>
    <property type="evidence" value="ECO:0007669"/>
    <property type="project" value="TreeGrafter"/>
</dbReference>
<organism evidence="3 4">
    <name type="scientific">Zavarzinia compransoris</name>
    <dbReference type="NCBI Taxonomy" id="1264899"/>
    <lineage>
        <taxon>Bacteria</taxon>
        <taxon>Pseudomonadati</taxon>
        <taxon>Pseudomonadota</taxon>
        <taxon>Alphaproteobacteria</taxon>
        <taxon>Rhodospirillales</taxon>
        <taxon>Zavarziniaceae</taxon>
        <taxon>Zavarzinia</taxon>
    </lineage>
</organism>
<keyword evidence="4" id="KW-1185">Reference proteome</keyword>
<accession>A0A317E7N8</accession>